<organism evidence="2 3">
    <name type="scientific">Prorocentrum cordatum</name>
    <dbReference type="NCBI Taxonomy" id="2364126"/>
    <lineage>
        <taxon>Eukaryota</taxon>
        <taxon>Sar</taxon>
        <taxon>Alveolata</taxon>
        <taxon>Dinophyceae</taxon>
        <taxon>Prorocentrales</taxon>
        <taxon>Prorocentraceae</taxon>
        <taxon>Prorocentrum</taxon>
    </lineage>
</organism>
<reference evidence="2" key="1">
    <citation type="submission" date="2023-10" db="EMBL/GenBank/DDBJ databases">
        <authorList>
            <person name="Chen Y."/>
            <person name="Shah S."/>
            <person name="Dougan E. K."/>
            <person name="Thang M."/>
            <person name="Chan C."/>
        </authorList>
    </citation>
    <scope>NUCLEOTIDE SEQUENCE [LARGE SCALE GENOMIC DNA]</scope>
</reference>
<feature type="compositionally biased region" description="Basic and acidic residues" evidence="1">
    <location>
        <begin position="316"/>
        <end position="332"/>
    </location>
</feature>
<protein>
    <submittedName>
        <fullName evidence="2">Uncharacterized protein</fullName>
    </submittedName>
</protein>
<feature type="region of interest" description="Disordered" evidence="1">
    <location>
        <begin position="199"/>
        <end position="232"/>
    </location>
</feature>
<dbReference type="Proteomes" id="UP001189429">
    <property type="component" value="Unassembled WGS sequence"/>
</dbReference>
<keyword evidence="3" id="KW-1185">Reference proteome</keyword>
<name>A0ABN9SY36_9DINO</name>
<proteinExistence type="predicted"/>
<evidence type="ECO:0000256" key="1">
    <source>
        <dbReference type="SAM" id="MobiDB-lite"/>
    </source>
</evidence>
<accession>A0ABN9SY36</accession>
<comment type="caution">
    <text evidence="2">The sequence shown here is derived from an EMBL/GenBank/DDBJ whole genome shotgun (WGS) entry which is preliminary data.</text>
</comment>
<dbReference type="EMBL" id="CAUYUJ010014160">
    <property type="protein sequence ID" value="CAK0837516.1"/>
    <property type="molecule type" value="Genomic_DNA"/>
</dbReference>
<feature type="region of interest" description="Disordered" evidence="1">
    <location>
        <begin position="311"/>
        <end position="342"/>
    </location>
</feature>
<gene>
    <name evidence="2" type="ORF">PCOR1329_LOCUS33693</name>
</gene>
<sequence length="360" mass="39297">MEVEQELTRVTAALKELREAHVAAEREGIVREIWEAYKENRSLISRTPTARWGTQLCPDRQPAVLAAVFGTSKSDQSIGAKRITEHKNIRQPTPWAKQYLEEHKAKLQSSLNMSPDLRTVIHLATGPPAQVPTVDMRAFQSGFTLGLIKAGGSKPTGAGPRTDLERTVERQLRNFQRDGCHGGDGADCSYRSKCSASPTAAERAPARADSLESSTDPQEPDRPGAECDGAPLPKRQRLQREVAAFAVGKFGASAAHRRSRKRQGIKEVFKIGEVPLAEHPAHVTQAPTRTDEAPHTTIMTDEVVKIAEVLPGSNVHEGERTEEVPQEEHEAIKTPIDGEGTAHTVEDIDAFGTTDDHSPG</sequence>
<feature type="non-terminal residue" evidence="2">
    <location>
        <position position="360"/>
    </location>
</feature>
<evidence type="ECO:0000313" key="3">
    <source>
        <dbReference type="Proteomes" id="UP001189429"/>
    </source>
</evidence>
<evidence type="ECO:0000313" key="2">
    <source>
        <dbReference type="EMBL" id="CAK0837516.1"/>
    </source>
</evidence>